<dbReference type="eggNOG" id="COG2010">
    <property type="taxonomic scope" value="Bacteria"/>
</dbReference>
<dbReference type="EMBL" id="CANL01000045">
    <property type="protein sequence ID" value="CCM65001.1"/>
    <property type="molecule type" value="Genomic_DNA"/>
</dbReference>
<dbReference type="Proteomes" id="UP000018291">
    <property type="component" value="Unassembled WGS sequence"/>
</dbReference>
<keyword evidence="5" id="KW-0732">Signal</keyword>
<dbReference type="Pfam" id="PF00034">
    <property type="entry name" value="Cytochrom_C"/>
    <property type="match status" value="1"/>
</dbReference>
<evidence type="ECO:0000256" key="4">
    <source>
        <dbReference type="PROSITE-ProRule" id="PRU00433"/>
    </source>
</evidence>
<protein>
    <recommendedName>
        <fullName evidence="6">Cytochrome c domain-containing protein</fullName>
    </recommendedName>
</protein>
<evidence type="ECO:0000313" key="8">
    <source>
        <dbReference type="Proteomes" id="UP000018291"/>
    </source>
</evidence>
<dbReference type="GO" id="GO:0046872">
    <property type="term" value="F:metal ion binding"/>
    <property type="evidence" value="ECO:0007669"/>
    <property type="project" value="UniProtKB-KW"/>
</dbReference>
<dbReference type="InterPro" id="IPR036909">
    <property type="entry name" value="Cyt_c-like_dom_sf"/>
</dbReference>
<dbReference type="AlphaFoldDB" id="R4Z645"/>
<dbReference type="Gene3D" id="1.10.760.10">
    <property type="entry name" value="Cytochrome c-like domain"/>
    <property type="match status" value="1"/>
</dbReference>
<feature type="chain" id="PRO_5038849524" description="Cytochrome c domain-containing protein" evidence="5">
    <location>
        <begin position="31"/>
        <end position="137"/>
    </location>
</feature>
<proteinExistence type="predicted"/>
<dbReference type="SUPFAM" id="SSF46626">
    <property type="entry name" value="Cytochrome c"/>
    <property type="match status" value="1"/>
</dbReference>
<feature type="signal peptide" evidence="5">
    <location>
        <begin position="1"/>
        <end position="30"/>
    </location>
</feature>
<evidence type="ECO:0000256" key="3">
    <source>
        <dbReference type="ARBA" id="ARBA00023004"/>
    </source>
</evidence>
<dbReference type="HOGENOM" id="CLU_1924723_0_0_11"/>
<dbReference type="GO" id="GO:0020037">
    <property type="term" value="F:heme binding"/>
    <property type="evidence" value="ECO:0007669"/>
    <property type="project" value="InterPro"/>
</dbReference>
<dbReference type="GO" id="GO:0009055">
    <property type="term" value="F:electron transfer activity"/>
    <property type="evidence" value="ECO:0007669"/>
    <property type="project" value="InterPro"/>
</dbReference>
<evidence type="ECO:0000256" key="2">
    <source>
        <dbReference type="ARBA" id="ARBA00022723"/>
    </source>
</evidence>
<organism evidence="7 8">
    <name type="scientific">Candidatus Neomicrothrix parvicella RN1</name>
    <dbReference type="NCBI Taxonomy" id="1229780"/>
    <lineage>
        <taxon>Bacteria</taxon>
        <taxon>Bacillati</taxon>
        <taxon>Actinomycetota</taxon>
        <taxon>Acidimicrobiia</taxon>
        <taxon>Acidimicrobiales</taxon>
        <taxon>Microthrixaceae</taxon>
        <taxon>Candidatus Neomicrothrix</taxon>
    </lineage>
</organism>
<dbReference type="PROSITE" id="PS51257">
    <property type="entry name" value="PROKAR_LIPOPROTEIN"/>
    <property type="match status" value="1"/>
</dbReference>
<dbReference type="InterPro" id="IPR009056">
    <property type="entry name" value="Cyt_c-like_dom"/>
</dbReference>
<keyword evidence="8" id="KW-1185">Reference proteome</keyword>
<name>R4Z645_9ACTN</name>
<dbReference type="RefSeq" id="WP_012229383.1">
    <property type="nucleotide sequence ID" value="NZ_HG422565.1"/>
</dbReference>
<evidence type="ECO:0000256" key="1">
    <source>
        <dbReference type="ARBA" id="ARBA00022617"/>
    </source>
</evidence>
<evidence type="ECO:0000313" key="7">
    <source>
        <dbReference type="EMBL" id="CCM65001.1"/>
    </source>
</evidence>
<accession>R4Z645</accession>
<sequence length="137" mass="14245">MSMSRPSRTRRRRVAVTVLTVASAALMLGACGGGDESTFTGEAARGEGVARDLGCAQCHSSSPGVAIHGPSWAGLAGSQVTLEDGSKVTADRAYLERAIKEPSAEVVEGFKPLMPTVPLDDTQIDQVIAYIEALGNN</sequence>
<dbReference type="STRING" id="1229780.BN381_50143"/>
<keyword evidence="2 4" id="KW-0479">Metal-binding</keyword>
<keyword evidence="1 4" id="KW-0349">Heme</keyword>
<keyword evidence="3 4" id="KW-0408">Iron</keyword>
<evidence type="ECO:0000256" key="5">
    <source>
        <dbReference type="SAM" id="SignalP"/>
    </source>
</evidence>
<feature type="domain" description="Cytochrome c" evidence="6">
    <location>
        <begin position="41"/>
        <end position="135"/>
    </location>
</feature>
<gene>
    <name evidence="7" type="ORF">BN381_50143</name>
</gene>
<reference evidence="7 8" key="1">
    <citation type="journal article" date="2013" name="ISME J.">
        <title>Metabolic model for the filamentous 'Candidatus Microthrix parvicella' based on genomic and metagenomic analyses.</title>
        <authorList>
            <person name="Jon McIlroy S."/>
            <person name="Kristiansen R."/>
            <person name="Albertsen M."/>
            <person name="Michael Karst S."/>
            <person name="Rossetti S."/>
            <person name="Lund Nielsen J."/>
            <person name="Tandoi V."/>
            <person name="James Seviour R."/>
            <person name="Nielsen P.H."/>
        </authorList>
    </citation>
    <scope>NUCLEOTIDE SEQUENCE [LARGE SCALE GENOMIC DNA]</scope>
    <source>
        <strain evidence="7 8">RN1</strain>
    </source>
</reference>
<comment type="caution">
    <text evidence="7">The sequence shown here is derived from an EMBL/GenBank/DDBJ whole genome shotgun (WGS) entry which is preliminary data.</text>
</comment>
<evidence type="ECO:0000259" key="6">
    <source>
        <dbReference type="PROSITE" id="PS51007"/>
    </source>
</evidence>
<dbReference type="PROSITE" id="PS51007">
    <property type="entry name" value="CYTC"/>
    <property type="match status" value="1"/>
</dbReference>
<dbReference type="OrthoDB" id="9773456at2"/>